<dbReference type="AlphaFoldDB" id="A0A5Q4VEE2"/>
<dbReference type="PANTHER" id="PTHR43305">
    <property type="entry name" value="FAMILY N-ACETYLTRANSFERASE, PUTATIVE (AFU_ORTHOLOGUE AFUA_2G01380)-RELATED"/>
    <property type="match status" value="1"/>
</dbReference>
<dbReference type="InterPro" id="IPR029063">
    <property type="entry name" value="SAM-dependent_MTases_sf"/>
</dbReference>
<dbReference type="RefSeq" id="WP_139446729.1">
    <property type="nucleotide sequence ID" value="NZ_VDMB01000004.1"/>
</dbReference>
<evidence type="ECO:0000313" key="2">
    <source>
        <dbReference type="EMBL" id="TYT75333.1"/>
    </source>
</evidence>
<dbReference type="Proteomes" id="UP000321899">
    <property type="component" value="Unassembled WGS sequence"/>
</dbReference>
<dbReference type="GO" id="GO:0016747">
    <property type="term" value="F:acyltransferase activity, transferring groups other than amino-acyl groups"/>
    <property type="evidence" value="ECO:0007669"/>
    <property type="project" value="InterPro"/>
</dbReference>
<dbReference type="InterPro" id="IPR041698">
    <property type="entry name" value="Methyltransf_25"/>
</dbReference>
<dbReference type="Gene3D" id="3.40.630.30">
    <property type="match status" value="1"/>
</dbReference>
<dbReference type="CDD" id="cd02440">
    <property type="entry name" value="AdoMet_MTases"/>
    <property type="match status" value="1"/>
</dbReference>
<evidence type="ECO:0000313" key="3">
    <source>
        <dbReference type="Proteomes" id="UP000321899"/>
    </source>
</evidence>
<dbReference type="InterPro" id="IPR052777">
    <property type="entry name" value="Acetyltransferase_Enz"/>
</dbReference>
<dbReference type="Gene3D" id="3.40.50.150">
    <property type="entry name" value="Vaccinia Virus protein VP39"/>
    <property type="match status" value="1"/>
</dbReference>
<dbReference type="SUPFAM" id="SSF53335">
    <property type="entry name" value="S-adenosyl-L-methionine-dependent methyltransferases"/>
    <property type="match status" value="1"/>
</dbReference>
<keyword evidence="3" id="KW-1185">Reference proteome</keyword>
<dbReference type="InterPro" id="IPR000182">
    <property type="entry name" value="GNAT_dom"/>
</dbReference>
<keyword evidence="2" id="KW-0808">Transferase</keyword>
<name>A0A5Q4VEE2_9BACT</name>
<dbReference type="PROSITE" id="PS51186">
    <property type="entry name" value="GNAT"/>
    <property type="match status" value="1"/>
</dbReference>
<comment type="caution">
    <text evidence="2">The sequence shown here is derived from an EMBL/GenBank/DDBJ whole genome shotgun (WGS) entry which is preliminary data.</text>
</comment>
<dbReference type="Pfam" id="PF00583">
    <property type="entry name" value="Acetyltransf_1"/>
    <property type="match status" value="1"/>
</dbReference>
<feature type="domain" description="N-acetyltransferase" evidence="1">
    <location>
        <begin position="11"/>
        <end position="164"/>
    </location>
</feature>
<sequence>MIRQWNGIMPLVIEEAERPEQYDAGAGLFKEYAVFLGFDLEFQGFTDELENLPSMYGPPNGFLLLAKMEETYVGCVALRPIAPGMGEMKRMYVLKPYQGKGIGKALTEAFLTRAASLAYQAVRLDSVARLGSALRLYKDCGFKEIEPYCFNPYPDVVFMEYRFPPPIPSQSSMENPWLHIPASDYEGHMALPEVNQLSFLEEVFKQSLGACNSRSVACLGCSTGNGFRHIRRESTEVLDAIDINPEYLKILQQRYTDTLPCLRTIEADLNTFENHGQKYSLIFAGLIFEYLSPDPLLKKISKWLEDEGQMVAVLQLHDEYIKKVSETPYDSLKQLAPHMHLISEEKFRIMAEENGLKEMTGKIRELKSGKKFYIGIFGKKGYIF</sequence>
<reference evidence="2 3" key="1">
    <citation type="submission" date="2019-06" db="EMBL/GenBank/DDBJ databases">
        <title>Desulfobotulus mexicanus sp. nov., a novel sulfate-reducing bacterium isolated from the sediment of an alkaline crater lake in Mexico.</title>
        <authorList>
            <person name="Hirschler-Rea A."/>
        </authorList>
    </citation>
    <scope>NUCLEOTIDE SEQUENCE [LARGE SCALE GENOMIC DNA]</scope>
    <source>
        <strain evidence="2 3">PAR22N</strain>
    </source>
</reference>
<dbReference type="InterPro" id="IPR016181">
    <property type="entry name" value="Acyl_CoA_acyltransferase"/>
</dbReference>
<gene>
    <name evidence="2" type="ORF">FIM25_04410</name>
</gene>
<accession>A0A5Q4VEE2</accession>
<organism evidence="2 3">
    <name type="scientific">Desulfobotulus mexicanus</name>
    <dbReference type="NCBI Taxonomy" id="2586642"/>
    <lineage>
        <taxon>Bacteria</taxon>
        <taxon>Pseudomonadati</taxon>
        <taxon>Thermodesulfobacteriota</taxon>
        <taxon>Desulfobacteria</taxon>
        <taxon>Desulfobacterales</taxon>
        <taxon>Desulfobacteraceae</taxon>
        <taxon>Desulfobotulus</taxon>
    </lineage>
</organism>
<proteinExistence type="predicted"/>
<dbReference type="PANTHER" id="PTHR43305:SF1">
    <property type="entry name" value="FAMILY N-ACETYLTRANSFERASE, PUTATIVE (AFU_ORTHOLOGUE AFUA_2G01380)-RELATED"/>
    <property type="match status" value="1"/>
</dbReference>
<dbReference type="EMBL" id="VDMB01000004">
    <property type="protein sequence ID" value="TYT75333.1"/>
    <property type="molecule type" value="Genomic_DNA"/>
</dbReference>
<dbReference type="OrthoDB" id="2436196at2"/>
<protein>
    <submittedName>
        <fullName evidence="2">GNAT family N-acetyltransferase</fullName>
    </submittedName>
</protein>
<dbReference type="Pfam" id="PF13649">
    <property type="entry name" value="Methyltransf_25"/>
    <property type="match status" value="1"/>
</dbReference>
<evidence type="ECO:0000259" key="1">
    <source>
        <dbReference type="PROSITE" id="PS51186"/>
    </source>
</evidence>
<dbReference type="CDD" id="cd04301">
    <property type="entry name" value="NAT_SF"/>
    <property type="match status" value="1"/>
</dbReference>
<dbReference type="SUPFAM" id="SSF55729">
    <property type="entry name" value="Acyl-CoA N-acyltransferases (Nat)"/>
    <property type="match status" value="1"/>
</dbReference>